<dbReference type="InterPro" id="IPR015048">
    <property type="entry name" value="DUF1899"/>
</dbReference>
<sequence length="447" mass="49089">MSFFVRQSKYRHVFCEPAAPQNTYTALRISTVTGEHNYIKGNTKFFAVSLQGGGGPVAVIPYTAYGRYDQNPPVISGHRGNVLDFEFNPFHEQIIATGSEDLTIKVWGIPEAGLTETIRDPLVDMHGHGKKVTLLRFHPAANNILASVAADYTVKIWDIEKGAEITSVQAPHSNLIHDIVWDYLGKSYFTSCKDKTVRCFDARSSEVTMEIPNAHEGMKSTKMANLGDSGRLATLGFTRQSGRQLKIWDCRNMGAELKTLEIDRAPGVMMPFYDPDSQLLFIAGKGDGNIRYFETVEESPFVYAINEFRTNNAAKGMGMVPKMGLNVSKNETARLLKMTSSTVEPLSFIVPRKSDAFQEDLFPETACGIPALSADEWVAGEDRPPVKGSLNPDLAGGNGPRQAAAATQQAFKPTRPAAEIQKELDAALARIEKLEAQLREAGLEPAT</sequence>
<feature type="domain" description="DUF1899" evidence="10">
    <location>
        <begin position="2"/>
        <end position="66"/>
    </location>
</feature>
<evidence type="ECO:0000256" key="6">
    <source>
        <dbReference type="PROSITE-ProRule" id="PRU00221"/>
    </source>
</evidence>
<name>A0A7S2XV61_9STRA</name>
<evidence type="ECO:0000256" key="3">
    <source>
        <dbReference type="ARBA" id="ARBA00022737"/>
    </source>
</evidence>
<dbReference type="InterPro" id="IPR015505">
    <property type="entry name" value="Coronin"/>
</dbReference>
<accession>A0A7S2XV61</accession>
<protein>
    <recommendedName>
        <fullName evidence="7">Coronin</fullName>
    </recommendedName>
</protein>
<dbReference type="SMART" id="SM00320">
    <property type="entry name" value="WD40"/>
    <property type="match status" value="4"/>
</dbReference>
<dbReference type="GO" id="GO:0051015">
    <property type="term" value="F:actin filament binding"/>
    <property type="evidence" value="ECO:0007669"/>
    <property type="project" value="TreeGrafter"/>
</dbReference>
<evidence type="ECO:0000256" key="4">
    <source>
        <dbReference type="ARBA" id="ARBA00023054"/>
    </source>
</evidence>
<evidence type="ECO:0000256" key="5">
    <source>
        <dbReference type="ARBA" id="ARBA00023203"/>
    </source>
</evidence>
<feature type="repeat" description="WD" evidence="6">
    <location>
        <begin position="75"/>
        <end position="117"/>
    </location>
</feature>
<dbReference type="SUPFAM" id="SSF50978">
    <property type="entry name" value="WD40 repeat-like"/>
    <property type="match status" value="1"/>
</dbReference>
<evidence type="ECO:0000256" key="1">
    <source>
        <dbReference type="ARBA" id="ARBA00009482"/>
    </source>
</evidence>
<keyword evidence="3 7" id="KW-0677">Repeat</keyword>
<reference evidence="11" key="1">
    <citation type="submission" date="2021-01" db="EMBL/GenBank/DDBJ databases">
        <authorList>
            <person name="Corre E."/>
            <person name="Pelletier E."/>
            <person name="Niang G."/>
            <person name="Scheremetjew M."/>
            <person name="Finn R."/>
            <person name="Kale V."/>
            <person name="Holt S."/>
            <person name="Cochrane G."/>
            <person name="Meng A."/>
            <person name="Brown T."/>
            <person name="Cohen L."/>
        </authorList>
    </citation>
    <scope>NUCLEOTIDE SEQUENCE</scope>
    <source>
        <strain evidence="11">CCMP1661</strain>
    </source>
</reference>
<feature type="region of interest" description="Disordered" evidence="9">
    <location>
        <begin position="382"/>
        <end position="416"/>
    </location>
</feature>
<evidence type="ECO:0000256" key="8">
    <source>
        <dbReference type="SAM" id="Coils"/>
    </source>
</evidence>
<dbReference type="GO" id="GO:0007015">
    <property type="term" value="P:actin filament organization"/>
    <property type="evidence" value="ECO:0007669"/>
    <property type="project" value="TreeGrafter"/>
</dbReference>
<dbReference type="EMBL" id="HBHR01002961">
    <property type="protein sequence ID" value="CAD9858792.1"/>
    <property type="molecule type" value="Transcribed_RNA"/>
</dbReference>
<evidence type="ECO:0000256" key="7">
    <source>
        <dbReference type="RuleBase" id="RU280818"/>
    </source>
</evidence>
<dbReference type="PANTHER" id="PTHR10856">
    <property type="entry name" value="CORONIN"/>
    <property type="match status" value="1"/>
</dbReference>
<dbReference type="Pfam" id="PF00400">
    <property type="entry name" value="WD40"/>
    <property type="match status" value="2"/>
</dbReference>
<organism evidence="11">
    <name type="scientific">Fibrocapsa japonica</name>
    <dbReference type="NCBI Taxonomy" id="94617"/>
    <lineage>
        <taxon>Eukaryota</taxon>
        <taxon>Sar</taxon>
        <taxon>Stramenopiles</taxon>
        <taxon>Ochrophyta</taxon>
        <taxon>Raphidophyceae</taxon>
        <taxon>Chattonellales</taxon>
        <taxon>Chattonellaceae</taxon>
        <taxon>Fibrocapsa</taxon>
    </lineage>
</organism>
<evidence type="ECO:0000256" key="9">
    <source>
        <dbReference type="SAM" id="MobiDB-lite"/>
    </source>
</evidence>
<dbReference type="InterPro" id="IPR001680">
    <property type="entry name" value="WD40_rpt"/>
</dbReference>
<dbReference type="PROSITE" id="PS00678">
    <property type="entry name" value="WD_REPEATS_1"/>
    <property type="match status" value="1"/>
</dbReference>
<dbReference type="InterPro" id="IPR036322">
    <property type="entry name" value="WD40_repeat_dom_sf"/>
</dbReference>
<feature type="coiled-coil region" evidence="8">
    <location>
        <begin position="417"/>
        <end position="444"/>
    </location>
</feature>
<keyword evidence="2 6" id="KW-0853">WD repeat</keyword>
<dbReference type="FunFam" id="2.130.10.10:FF:000502">
    <property type="entry name" value="Coronin"/>
    <property type="match status" value="1"/>
</dbReference>
<dbReference type="InterPro" id="IPR019775">
    <property type="entry name" value="WD40_repeat_CS"/>
</dbReference>
<evidence type="ECO:0000259" key="10">
    <source>
        <dbReference type="SMART" id="SM01166"/>
    </source>
</evidence>
<evidence type="ECO:0000313" key="11">
    <source>
        <dbReference type="EMBL" id="CAD9858792.1"/>
    </source>
</evidence>
<comment type="similarity">
    <text evidence="1 7">Belongs to the WD repeat coronin family.</text>
</comment>
<dbReference type="SMART" id="SM01166">
    <property type="entry name" value="DUF1899"/>
    <property type="match status" value="1"/>
</dbReference>
<proteinExistence type="inferred from homology"/>
<keyword evidence="4 8" id="KW-0175">Coiled coil</keyword>
<evidence type="ECO:0000256" key="2">
    <source>
        <dbReference type="ARBA" id="ARBA00022574"/>
    </source>
</evidence>
<dbReference type="Pfam" id="PF08953">
    <property type="entry name" value="DUF1899"/>
    <property type="match status" value="1"/>
</dbReference>
<dbReference type="SMART" id="SM01167">
    <property type="entry name" value="DUF1900"/>
    <property type="match status" value="1"/>
</dbReference>
<dbReference type="Gene3D" id="2.130.10.10">
    <property type="entry name" value="YVTN repeat-like/Quinoprotein amine dehydrogenase"/>
    <property type="match status" value="1"/>
</dbReference>
<dbReference type="PANTHER" id="PTHR10856:SF0">
    <property type="entry name" value="CORONIN"/>
    <property type="match status" value="1"/>
</dbReference>
<dbReference type="AlphaFoldDB" id="A0A7S2XV61"/>
<gene>
    <name evidence="11" type="ORF">FJAP1339_LOCUS1311</name>
</gene>
<dbReference type="PROSITE" id="PS50294">
    <property type="entry name" value="WD_REPEATS_REGION"/>
    <property type="match status" value="2"/>
</dbReference>
<dbReference type="InterPro" id="IPR015943">
    <property type="entry name" value="WD40/YVTN_repeat-like_dom_sf"/>
</dbReference>
<dbReference type="PROSITE" id="PS50082">
    <property type="entry name" value="WD_REPEATS_2"/>
    <property type="match status" value="2"/>
</dbReference>
<dbReference type="Pfam" id="PF16300">
    <property type="entry name" value="WD40_4"/>
    <property type="match status" value="1"/>
</dbReference>
<feature type="repeat" description="WD" evidence="6">
    <location>
        <begin position="125"/>
        <end position="167"/>
    </location>
</feature>
<keyword evidence="5" id="KW-0009">Actin-binding</keyword>